<reference evidence="1 2" key="1">
    <citation type="submission" date="2024-09" db="EMBL/GenBank/DDBJ databases">
        <title>Nodulacao em especies de Leguminosae Basais da Amazonia e Caracterizacao dos Rizobios e Bacterias Associadas aos Nodulos.</title>
        <authorList>
            <person name="Jambeiro I.C.A."/>
            <person name="Lopes I.S."/>
            <person name="Aguiar E.R.G.R."/>
            <person name="Santos A.F.J."/>
            <person name="Dos Santos J.M.F."/>
            <person name="Gross E."/>
        </authorList>
    </citation>
    <scope>NUCLEOTIDE SEQUENCE [LARGE SCALE GENOMIC DNA]</scope>
    <source>
        <strain evidence="1 2">BRUESC1165</strain>
    </source>
</reference>
<dbReference type="EMBL" id="JBHOMY010000082">
    <property type="protein sequence ID" value="MFC1459145.1"/>
    <property type="molecule type" value="Genomic_DNA"/>
</dbReference>
<organism evidence="1 2">
    <name type="scientific">Microvirga arabica</name>
    <dbReference type="NCBI Taxonomy" id="1128671"/>
    <lineage>
        <taxon>Bacteria</taxon>
        <taxon>Pseudomonadati</taxon>
        <taxon>Pseudomonadota</taxon>
        <taxon>Alphaproteobacteria</taxon>
        <taxon>Hyphomicrobiales</taxon>
        <taxon>Methylobacteriaceae</taxon>
        <taxon>Microvirga</taxon>
    </lineage>
</organism>
<proteinExistence type="predicted"/>
<comment type="caution">
    <text evidence="1">The sequence shown here is derived from an EMBL/GenBank/DDBJ whole genome shotgun (WGS) entry which is preliminary data.</text>
</comment>
<evidence type="ECO:0008006" key="3">
    <source>
        <dbReference type="Google" id="ProtNLM"/>
    </source>
</evidence>
<evidence type="ECO:0000313" key="1">
    <source>
        <dbReference type="EMBL" id="MFC1459145.1"/>
    </source>
</evidence>
<gene>
    <name evidence="1" type="ORF">ACETIH_21050</name>
</gene>
<name>A0ABV6YDI8_9HYPH</name>
<dbReference type="Proteomes" id="UP001593940">
    <property type="component" value="Unassembled WGS sequence"/>
</dbReference>
<keyword evidence="2" id="KW-1185">Reference proteome</keyword>
<evidence type="ECO:0000313" key="2">
    <source>
        <dbReference type="Proteomes" id="UP001593940"/>
    </source>
</evidence>
<accession>A0ABV6YDI8</accession>
<dbReference type="RefSeq" id="WP_377030886.1">
    <property type="nucleotide sequence ID" value="NZ_JBHOMY010000082.1"/>
</dbReference>
<sequence length="134" mass="14251">MEYSVEAIPVSNIAGISATADGTHIVVKLVVDGGQELALALPYTTGVDLLQASSAAVGEAMRRVNADPSAILATPLEWWSFQPIHDSRVLLSLRQPGGLEVHHILPRDAAVHMRDVLNSVLENVAIGARGQLKN</sequence>
<protein>
    <recommendedName>
        <fullName evidence="3">Roadblock/LAMTOR2 domain-containing protein</fullName>
    </recommendedName>
</protein>